<dbReference type="InterPro" id="IPR012938">
    <property type="entry name" value="Glc/Sorbosone_DH"/>
</dbReference>
<dbReference type="Pfam" id="PF00034">
    <property type="entry name" value="Cytochrom_C"/>
    <property type="match status" value="1"/>
</dbReference>
<dbReference type="InterPro" id="IPR036909">
    <property type="entry name" value="Cyt_c-like_dom_sf"/>
</dbReference>
<name>A0A1X3HAW6_9BRAD</name>
<feature type="transmembrane region" description="Helical" evidence="7">
    <location>
        <begin position="140"/>
        <end position="160"/>
    </location>
</feature>
<organism evidence="9 10">
    <name type="scientific">Bradyrhizobium canariense</name>
    <dbReference type="NCBI Taxonomy" id="255045"/>
    <lineage>
        <taxon>Bacteria</taxon>
        <taxon>Pseudomonadati</taxon>
        <taxon>Pseudomonadota</taxon>
        <taxon>Alphaproteobacteria</taxon>
        <taxon>Hyphomicrobiales</taxon>
        <taxon>Nitrobacteraceae</taxon>
        <taxon>Bradyrhizobium</taxon>
    </lineage>
</organism>
<dbReference type="InterPro" id="IPR011041">
    <property type="entry name" value="Quinoprot_gluc/sorb_DH_b-prop"/>
</dbReference>
<dbReference type="PRINTS" id="PR00604">
    <property type="entry name" value="CYTCHRMECIAB"/>
</dbReference>
<keyword evidence="7" id="KW-0812">Transmembrane</keyword>
<evidence type="ECO:0000256" key="5">
    <source>
        <dbReference type="ARBA" id="ARBA00023004"/>
    </source>
</evidence>
<dbReference type="Proteomes" id="UP000193553">
    <property type="component" value="Unassembled WGS sequence"/>
</dbReference>
<keyword evidence="3 6" id="KW-0479">Metal-binding</keyword>
<dbReference type="EMBL" id="NAFI01000159">
    <property type="protein sequence ID" value="OSJ14479.1"/>
    <property type="molecule type" value="Genomic_DNA"/>
</dbReference>
<feature type="transmembrane region" description="Helical" evidence="7">
    <location>
        <begin position="115"/>
        <end position="134"/>
    </location>
</feature>
<reference evidence="9 10" key="1">
    <citation type="submission" date="2017-03" db="EMBL/GenBank/DDBJ databases">
        <title>Whole genome sequences of fourteen strains of Bradyrhizobium canariense and one strain of Bradyrhizobium japonicum isolated from Lupinus (Papilionoideae: Genisteae) species in Algeria.</title>
        <authorList>
            <person name="Crovadore J."/>
            <person name="Chekireb D."/>
            <person name="Brachmann A."/>
            <person name="Chablais R."/>
            <person name="Cochard B."/>
            <person name="Lefort F."/>
        </authorList>
    </citation>
    <scope>NUCLEOTIDE SEQUENCE [LARGE SCALE GENOMIC DNA]</scope>
    <source>
        <strain evidence="9 10">UBMA195</strain>
    </source>
</reference>
<evidence type="ECO:0000256" key="7">
    <source>
        <dbReference type="SAM" id="Phobius"/>
    </source>
</evidence>
<dbReference type="PROSITE" id="PS51007">
    <property type="entry name" value="CYTC"/>
    <property type="match status" value="1"/>
</dbReference>
<dbReference type="InterPro" id="IPR011042">
    <property type="entry name" value="6-blade_b-propeller_TolB-like"/>
</dbReference>
<evidence type="ECO:0000256" key="4">
    <source>
        <dbReference type="ARBA" id="ARBA00022982"/>
    </source>
</evidence>
<dbReference type="Pfam" id="PF07995">
    <property type="entry name" value="GSDH"/>
    <property type="match status" value="1"/>
</dbReference>
<dbReference type="GO" id="GO:0009055">
    <property type="term" value="F:electron transfer activity"/>
    <property type="evidence" value="ECO:0007669"/>
    <property type="project" value="InterPro"/>
</dbReference>
<dbReference type="GO" id="GO:0046872">
    <property type="term" value="F:metal ion binding"/>
    <property type="evidence" value="ECO:0007669"/>
    <property type="project" value="UniProtKB-KW"/>
</dbReference>
<evidence type="ECO:0000259" key="8">
    <source>
        <dbReference type="PROSITE" id="PS51007"/>
    </source>
</evidence>
<evidence type="ECO:0000256" key="2">
    <source>
        <dbReference type="ARBA" id="ARBA00022617"/>
    </source>
</evidence>
<keyword evidence="1" id="KW-0813">Transport</keyword>
<evidence type="ECO:0000313" key="10">
    <source>
        <dbReference type="Proteomes" id="UP000193553"/>
    </source>
</evidence>
<dbReference type="GO" id="GO:0020037">
    <property type="term" value="F:heme binding"/>
    <property type="evidence" value="ECO:0007669"/>
    <property type="project" value="InterPro"/>
</dbReference>
<feature type="transmembrane region" description="Helical" evidence="7">
    <location>
        <begin position="53"/>
        <end position="78"/>
    </location>
</feature>
<dbReference type="Gene3D" id="1.10.760.10">
    <property type="entry name" value="Cytochrome c-like domain"/>
    <property type="match status" value="1"/>
</dbReference>
<gene>
    <name evidence="9" type="ORF">BSZ18_09540</name>
</gene>
<protein>
    <recommendedName>
        <fullName evidence="8">Cytochrome c domain-containing protein</fullName>
    </recommendedName>
</protein>
<keyword evidence="7" id="KW-0472">Membrane</keyword>
<dbReference type="Gene3D" id="2.120.10.30">
    <property type="entry name" value="TolB, C-terminal domain"/>
    <property type="match status" value="1"/>
</dbReference>
<evidence type="ECO:0000256" key="3">
    <source>
        <dbReference type="ARBA" id="ARBA00022723"/>
    </source>
</evidence>
<evidence type="ECO:0000313" key="9">
    <source>
        <dbReference type="EMBL" id="OSJ14479.1"/>
    </source>
</evidence>
<keyword evidence="7" id="KW-1133">Transmembrane helix</keyword>
<proteinExistence type="predicted"/>
<dbReference type="PANTHER" id="PTHR11961">
    <property type="entry name" value="CYTOCHROME C"/>
    <property type="match status" value="1"/>
</dbReference>
<keyword evidence="4" id="KW-0249">Electron transport</keyword>
<comment type="caution">
    <text evidence="9">The sequence shown here is derived from an EMBL/GenBank/DDBJ whole genome shotgun (WGS) entry which is preliminary data.</text>
</comment>
<accession>A0A1X3HAW6</accession>
<dbReference type="SUPFAM" id="SSF50952">
    <property type="entry name" value="Soluble quinoprotein glucose dehydrogenase"/>
    <property type="match status" value="1"/>
</dbReference>
<dbReference type="SUPFAM" id="SSF46626">
    <property type="entry name" value="Cytochrome c"/>
    <property type="match status" value="1"/>
</dbReference>
<feature type="domain" description="Cytochrome c" evidence="8">
    <location>
        <begin position="593"/>
        <end position="694"/>
    </location>
</feature>
<dbReference type="InterPro" id="IPR009056">
    <property type="entry name" value="Cyt_c-like_dom"/>
</dbReference>
<sequence>MEFRGSTEVETEGLRRVWLIPPSEKDVGPHFDFLNQTRSKGKPHRRGQWHYPVVWYAMCVVLLLLFPVLTYGMAFWRLPPAQSLPFGCLMASFVLSAACTLLIRPSSPGRGLGGTIASTMAIFGVVFLGFVLTRTDYSRAITLGIFTSALVLVPAPYFVGTAALHQALALGGLLAAAAAGSFALRVTPDVAVHTNTSIKTEFYNLDVHTYSNAFPKSAVRGGALARIGDRYLLVSGDGHLHVFSWEAVDHMTVHTLPYLVPINGEAFSAAAGRPWADRSDWVPQETQSREAGHEILNPEWFRTYDLLVQEVSASTRIFVSHAYWHVGQECWTERISVLEANRAALLRGESVSGWRTLYETSPCLPTRGEHRRRGIPFVGYFGGGRMALLNPETLLLTVGDFGFDGAASVHAYAQDPAASYGKTLAINITDGNTQIFTIGHRNAEGLYIDRSGTIWSTEHGPQGGDELNQLVRGANYGWPFATYGTDYGSFSWPLNKPVAEQKGYEAPVFAWVPSIAVSNLVGVERGLFAQWQGDLLIATLKAATLFRARVRDGQVKYLEPIAIGSRIRDLIEGNDGSLLLWTDEQKLISLRPKEGATGETLFAEKCSGCHQPNLMIGNRIGPDLVGIVGRQVASVTSYPDYSSSLHRIGGTWTEERLNEFLKAPSVFCPGTRMDFPGDVSATERRAILSYLRTL</sequence>
<evidence type="ECO:0000256" key="6">
    <source>
        <dbReference type="PROSITE-ProRule" id="PRU00433"/>
    </source>
</evidence>
<keyword evidence="5 6" id="KW-0408">Iron</keyword>
<dbReference type="InterPro" id="IPR002327">
    <property type="entry name" value="Cyt_c_1A/1B"/>
</dbReference>
<keyword evidence="2 6" id="KW-0349">Heme</keyword>
<dbReference type="AlphaFoldDB" id="A0A1X3HAW6"/>
<evidence type="ECO:0000256" key="1">
    <source>
        <dbReference type="ARBA" id="ARBA00022448"/>
    </source>
</evidence>